<accession>A0ABV1X7I9</accession>
<protein>
    <recommendedName>
        <fullName evidence="2">Guanylate cyclase domain-containing protein</fullName>
    </recommendedName>
</protein>
<dbReference type="RefSeq" id="WP_350787527.1">
    <property type="nucleotide sequence ID" value="NZ_JBEPEK010000388.1"/>
</dbReference>
<sequence>MEGEAAYGFIVNVDAQGSGLLSDTEKPEMRRRLYDVTGTAFEQAGIRPPRLYQEDRGDGILSVLAPDVPPARVVGEWVEQLHQNLRESNRDLRKPLRLRVGLHIGRVTADAYGRSGRAVDLACRLCDCGTAKAILKAADGAPLVVIASDRVHEDFVLPGGRWVDPGHYRRHDVELKEGRTTAWFMVPGRSEPPEPSEASDPSEATAPSAEPAPDSAAGPDGTPGPTGTNGATGTSGTKASTPPRPPAATDTGGRFVQNIHQHGDGEVIAAERIETLNSNRRGGGR</sequence>
<comment type="caution">
    <text evidence="3">The sequence shown here is derived from an EMBL/GenBank/DDBJ whole genome shotgun (WGS) entry which is preliminary data.</text>
</comment>
<feature type="compositionally biased region" description="Low complexity" evidence="1">
    <location>
        <begin position="196"/>
        <end position="241"/>
    </location>
</feature>
<proteinExistence type="predicted"/>
<evidence type="ECO:0000256" key="1">
    <source>
        <dbReference type="SAM" id="MobiDB-lite"/>
    </source>
</evidence>
<reference evidence="3 4" key="1">
    <citation type="submission" date="2024-06" db="EMBL/GenBank/DDBJ databases">
        <title>The Natural Products Discovery Center: Release of the First 8490 Sequenced Strains for Exploring Actinobacteria Biosynthetic Diversity.</title>
        <authorList>
            <person name="Kalkreuter E."/>
            <person name="Kautsar S.A."/>
            <person name="Yang D."/>
            <person name="Bader C.D."/>
            <person name="Teijaro C.N."/>
            <person name="Fluegel L."/>
            <person name="Davis C.M."/>
            <person name="Simpson J.R."/>
            <person name="Lauterbach L."/>
            <person name="Steele A.D."/>
            <person name="Gui C."/>
            <person name="Meng S."/>
            <person name="Li G."/>
            <person name="Viehrig K."/>
            <person name="Ye F."/>
            <person name="Su P."/>
            <person name="Kiefer A.F."/>
            <person name="Nichols A."/>
            <person name="Cepeda A.J."/>
            <person name="Yan W."/>
            <person name="Fan B."/>
            <person name="Jiang Y."/>
            <person name="Adhikari A."/>
            <person name="Zheng C.-J."/>
            <person name="Schuster L."/>
            <person name="Cowan T.M."/>
            <person name="Smanski M.J."/>
            <person name="Chevrette M.G."/>
            <person name="De Carvalho L.P.S."/>
            <person name="Shen B."/>
        </authorList>
    </citation>
    <scope>NUCLEOTIDE SEQUENCE [LARGE SCALE GENOMIC DNA]</scope>
    <source>
        <strain evidence="3 4">NPDC000234</strain>
    </source>
</reference>
<evidence type="ECO:0000313" key="3">
    <source>
        <dbReference type="EMBL" id="MER7184983.1"/>
    </source>
</evidence>
<dbReference type="Gene3D" id="3.30.70.1230">
    <property type="entry name" value="Nucleotide cyclase"/>
    <property type="match status" value="1"/>
</dbReference>
<name>A0ABV1X7I9_9ACTN</name>
<evidence type="ECO:0000259" key="2">
    <source>
        <dbReference type="PROSITE" id="PS50125"/>
    </source>
</evidence>
<dbReference type="InterPro" id="IPR001054">
    <property type="entry name" value="A/G_cyclase"/>
</dbReference>
<evidence type="ECO:0000313" key="4">
    <source>
        <dbReference type="Proteomes" id="UP001474181"/>
    </source>
</evidence>
<feature type="domain" description="Guanylate cyclase" evidence="2">
    <location>
        <begin position="84"/>
        <end position="126"/>
    </location>
</feature>
<dbReference type="PROSITE" id="PS50125">
    <property type="entry name" value="GUANYLATE_CYCLASE_2"/>
    <property type="match status" value="1"/>
</dbReference>
<feature type="region of interest" description="Disordered" evidence="1">
    <location>
        <begin position="182"/>
        <end position="285"/>
    </location>
</feature>
<feature type="compositionally biased region" description="Basic and acidic residues" evidence="1">
    <location>
        <begin position="261"/>
        <end position="274"/>
    </location>
</feature>
<dbReference type="InterPro" id="IPR029787">
    <property type="entry name" value="Nucleotide_cyclase"/>
</dbReference>
<dbReference type="Proteomes" id="UP001474181">
    <property type="component" value="Unassembled WGS sequence"/>
</dbReference>
<feature type="compositionally biased region" description="Polar residues" evidence="1">
    <location>
        <begin position="275"/>
        <end position="285"/>
    </location>
</feature>
<organism evidence="3 4">
    <name type="scientific">Streptomyces hyaluromycini</name>
    <dbReference type="NCBI Taxonomy" id="1377993"/>
    <lineage>
        <taxon>Bacteria</taxon>
        <taxon>Bacillati</taxon>
        <taxon>Actinomycetota</taxon>
        <taxon>Actinomycetes</taxon>
        <taxon>Kitasatosporales</taxon>
        <taxon>Streptomycetaceae</taxon>
        <taxon>Streptomyces</taxon>
    </lineage>
</organism>
<dbReference type="SUPFAM" id="SSF55073">
    <property type="entry name" value="Nucleotide cyclase"/>
    <property type="match status" value="1"/>
</dbReference>
<dbReference type="EMBL" id="JBEPEK010000388">
    <property type="protein sequence ID" value="MER7184983.1"/>
    <property type="molecule type" value="Genomic_DNA"/>
</dbReference>
<gene>
    <name evidence="3" type="ORF">ABT404_36890</name>
</gene>
<keyword evidence="4" id="KW-1185">Reference proteome</keyword>